<dbReference type="GeneID" id="10361558"/>
<sequence length="382" mass="42790">MPANLPAEAKAKWLKVMEAKTPEEKIRAMEEFLSSVPKHKGTEKLIKFVRRRMAELRREVEERRAKERNARGGGGHYVKKDGDVQLVVVGPPNGGKTALLKCLTSTPLEPDDVPFSTVEPVPAMFVEDNVYVQLVKAPSLVLGDPSSDINSVALALARNADGLLLVLRADMEPRKTLDAVIRLFDDAGVSIYRPRSMVRIERRGLGGIQIVGRLKGATFEDVKRLLHEYGIHHAAVYIEGEATLDDVEDAVFSEHLYKPTIAVLSGRDEETEAALRDLGMPYLSVDLPRCEVDRGRLLSLILRSLGLIRVFTKQIHSDGYTPKPLVVRENSTVGDVAKLIHSSLYENFKYAVVWRRDAYPKWPKRVGLEYRLKDNDVVEIHA</sequence>
<dbReference type="Proteomes" id="UP000008138">
    <property type="component" value="Chromosome"/>
</dbReference>
<dbReference type="eggNOG" id="arCOG00358">
    <property type="taxonomic scope" value="Archaea"/>
</dbReference>
<accession>F2L580</accession>
<dbReference type="Pfam" id="PF01926">
    <property type="entry name" value="MMR_HSR1"/>
    <property type="match status" value="1"/>
</dbReference>
<dbReference type="AlphaFoldDB" id="F2L580"/>
<feature type="domain" description="TGS" evidence="3">
    <location>
        <begin position="306"/>
        <end position="382"/>
    </location>
</feature>
<dbReference type="STRING" id="999630.TUZN_2047"/>
<evidence type="ECO:0000256" key="1">
    <source>
        <dbReference type="ARBA" id="ARBA00023134"/>
    </source>
</evidence>
<dbReference type="GO" id="GO:0003924">
    <property type="term" value="F:GTPase activity"/>
    <property type="evidence" value="ECO:0007669"/>
    <property type="project" value="InterPro"/>
</dbReference>
<organism evidence="4 5">
    <name type="scientific">Thermoproteus uzoniensis (strain 768-20)</name>
    <dbReference type="NCBI Taxonomy" id="999630"/>
    <lineage>
        <taxon>Archaea</taxon>
        <taxon>Thermoproteota</taxon>
        <taxon>Thermoprotei</taxon>
        <taxon>Thermoproteales</taxon>
        <taxon>Thermoproteaceae</taxon>
        <taxon>Thermoproteus</taxon>
    </lineage>
</organism>
<dbReference type="RefSeq" id="WP_013680840.1">
    <property type="nucleotide sequence ID" value="NC_015315.1"/>
</dbReference>
<dbReference type="PRINTS" id="PR00326">
    <property type="entry name" value="GTP1OBG"/>
</dbReference>
<dbReference type="InterPro" id="IPR027417">
    <property type="entry name" value="P-loop_NTPase"/>
</dbReference>
<dbReference type="InterPro" id="IPR012676">
    <property type="entry name" value="TGS-like"/>
</dbReference>
<name>F2L580_THEU7</name>
<dbReference type="InterPro" id="IPR031662">
    <property type="entry name" value="GTP-binding_2"/>
</dbReference>
<dbReference type="PANTHER" id="PTHR43127">
    <property type="entry name" value="DEVELOPMENTALLY-REGULATED GTP-BINDING PROTEIN 2"/>
    <property type="match status" value="1"/>
</dbReference>
<dbReference type="HOGENOM" id="CLU_044997_0_1_2"/>
<dbReference type="Gene3D" id="6.10.140.1070">
    <property type="match status" value="2"/>
</dbReference>
<keyword evidence="1" id="KW-0342">GTP-binding</keyword>
<dbReference type="SUPFAM" id="SSF81271">
    <property type="entry name" value="TGS-like"/>
    <property type="match status" value="1"/>
</dbReference>
<evidence type="ECO:0000313" key="4">
    <source>
        <dbReference type="EMBL" id="AEA13505.1"/>
    </source>
</evidence>
<dbReference type="PROSITE" id="PS51880">
    <property type="entry name" value="TGS"/>
    <property type="match status" value="1"/>
</dbReference>
<dbReference type="EMBL" id="CP002590">
    <property type="protein sequence ID" value="AEA13505.1"/>
    <property type="molecule type" value="Genomic_DNA"/>
</dbReference>
<reference evidence="4 5" key="1">
    <citation type="journal article" date="2011" name="J. Bacteriol.">
        <title>Complete genome sequence of the thermoacidophilic crenarchaeon Thermoproteus uzoniensis 768-20.</title>
        <authorList>
            <person name="Mardanov A.V."/>
            <person name="Gumerov V.M."/>
            <person name="Beletsky A.V."/>
            <person name="Prokofeva M.I."/>
            <person name="Bonch-Osmolovskaya E.A."/>
            <person name="Ravin N.V."/>
            <person name="Skryabin K.G."/>
        </authorList>
    </citation>
    <scope>NUCLEOTIDE SEQUENCE [LARGE SCALE GENOMIC DNA]</scope>
    <source>
        <strain evidence="4 5">768-20</strain>
    </source>
</reference>
<dbReference type="Pfam" id="PF16897">
    <property type="entry name" value="MMR_HSR1_Xtn"/>
    <property type="match status" value="1"/>
</dbReference>
<dbReference type="InterPro" id="IPR004095">
    <property type="entry name" value="TGS"/>
</dbReference>
<protein>
    <submittedName>
        <fullName evidence="4">TGS domain protein</fullName>
    </submittedName>
</protein>
<dbReference type="OrthoDB" id="372125at2157"/>
<dbReference type="SUPFAM" id="SSF52540">
    <property type="entry name" value="P-loop containing nucleoside triphosphate hydrolases"/>
    <property type="match status" value="1"/>
</dbReference>
<gene>
    <name evidence="4" type="ordered locus">TUZN_2047</name>
</gene>
<dbReference type="Pfam" id="PF02824">
    <property type="entry name" value="TGS"/>
    <property type="match status" value="1"/>
</dbReference>
<proteinExistence type="predicted"/>
<dbReference type="KEGG" id="tuz:TUZN_2047"/>
<keyword evidence="2" id="KW-0175">Coiled coil</keyword>
<keyword evidence="5" id="KW-1185">Reference proteome</keyword>
<evidence type="ECO:0000313" key="5">
    <source>
        <dbReference type="Proteomes" id="UP000008138"/>
    </source>
</evidence>
<feature type="coiled-coil region" evidence="2">
    <location>
        <begin position="39"/>
        <end position="66"/>
    </location>
</feature>
<evidence type="ECO:0000256" key="2">
    <source>
        <dbReference type="SAM" id="Coils"/>
    </source>
</evidence>
<dbReference type="InterPro" id="IPR012675">
    <property type="entry name" value="Beta-grasp_dom_sf"/>
</dbReference>
<keyword evidence="1" id="KW-0547">Nucleotide-binding</keyword>
<evidence type="ECO:0000259" key="3">
    <source>
        <dbReference type="PROSITE" id="PS51880"/>
    </source>
</evidence>
<dbReference type="InterPro" id="IPR006073">
    <property type="entry name" value="GTP-bd"/>
</dbReference>
<dbReference type="InterPro" id="IPR045001">
    <property type="entry name" value="DRG"/>
</dbReference>
<dbReference type="Gene3D" id="3.10.20.30">
    <property type="match status" value="1"/>
</dbReference>
<reference key="2">
    <citation type="submission" date="2011-03" db="EMBL/GenBank/DDBJ databases">
        <title>Complete genome sequence of the thermoacidophilic crenarchaeon Thermoproteus uzoniensis 768-20.</title>
        <authorList>
            <person name="Mardanov A.V."/>
            <person name="Gumerov V.M."/>
            <person name="Beletsky A.V."/>
            <person name="Prokofeva M.I."/>
            <person name="Bonch-Osmolovskaya E.A."/>
            <person name="Ravin N.V."/>
            <person name="Skryabin K.G."/>
        </authorList>
    </citation>
    <scope>NUCLEOTIDE SEQUENCE</scope>
    <source>
        <strain>768-20</strain>
    </source>
</reference>
<dbReference type="GO" id="GO:0005525">
    <property type="term" value="F:GTP binding"/>
    <property type="evidence" value="ECO:0007669"/>
    <property type="project" value="UniProtKB-KW"/>
</dbReference>